<accession>A0ABS9E610</accession>
<keyword evidence="5 6" id="KW-0472">Membrane</keyword>
<keyword evidence="3 6" id="KW-0812">Transmembrane</keyword>
<evidence type="ECO:0000256" key="3">
    <source>
        <dbReference type="ARBA" id="ARBA00022692"/>
    </source>
</evidence>
<keyword evidence="9" id="KW-1185">Reference proteome</keyword>
<feature type="domain" description="Polysaccharide chain length determinant N-terminal" evidence="7">
    <location>
        <begin position="13"/>
        <end position="100"/>
    </location>
</feature>
<evidence type="ECO:0000259" key="7">
    <source>
        <dbReference type="Pfam" id="PF02706"/>
    </source>
</evidence>
<evidence type="ECO:0000256" key="6">
    <source>
        <dbReference type="SAM" id="Phobius"/>
    </source>
</evidence>
<dbReference type="InterPro" id="IPR003856">
    <property type="entry name" value="LPS_length_determ_N"/>
</dbReference>
<evidence type="ECO:0000313" key="8">
    <source>
        <dbReference type="EMBL" id="MCF4098218.1"/>
    </source>
</evidence>
<evidence type="ECO:0000256" key="5">
    <source>
        <dbReference type="ARBA" id="ARBA00023136"/>
    </source>
</evidence>
<protein>
    <submittedName>
        <fullName evidence="8">Wzz/FepE/Etk N-terminal domain-containing protein</fullName>
    </submittedName>
</protein>
<feature type="transmembrane region" description="Helical" evidence="6">
    <location>
        <begin position="336"/>
        <end position="355"/>
    </location>
</feature>
<comment type="caution">
    <text evidence="8">The sequence shown here is derived from an EMBL/GenBank/DDBJ whole genome shotgun (WGS) entry which is preliminary data.</text>
</comment>
<evidence type="ECO:0000256" key="1">
    <source>
        <dbReference type="ARBA" id="ARBA00004651"/>
    </source>
</evidence>
<evidence type="ECO:0000256" key="2">
    <source>
        <dbReference type="ARBA" id="ARBA00022475"/>
    </source>
</evidence>
<keyword evidence="2" id="KW-1003">Cell membrane</keyword>
<dbReference type="InterPro" id="IPR050445">
    <property type="entry name" value="Bact_polysacc_biosynth/exp"/>
</dbReference>
<sequence>MSQNDQYQRPQYDEIDLGGLLVALWEGKWIIIGATLLALIAGLAYVFVPNHAQKATLTLFPISAVEQSVYEPLNRTDFINITRGRLLNEFVQELQLRDVIVEAAREVLVDSESGNAEEAAVGFANGVSLTAPTPENPDKSNWVISFTIADEEKARVLTTKIVELGTAKVRRDLVRLFEQQLEFADQSRQLQLEDLREDRQNAIADYERKVANRLAFLEEQAALARTQNLAQSALLEGSTFGRNATVTQIEADVPYYFAGYVAIEKEIEIMRAREDKERFVPELAEIDRQIRELEQDRSVERAKIAFNATPLANDNFSAISYDPRDVRTTSTLRRNLILAGSIMFGGFFGLMVLVMRNALRDRKGQRE</sequence>
<dbReference type="Proteomes" id="UP001201217">
    <property type="component" value="Unassembled WGS sequence"/>
</dbReference>
<evidence type="ECO:0000256" key="4">
    <source>
        <dbReference type="ARBA" id="ARBA00022989"/>
    </source>
</evidence>
<name>A0ABS9E610_9HYPH</name>
<dbReference type="RefSeq" id="WP_236113750.1">
    <property type="nucleotide sequence ID" value="NZ_JAKGTI010000001.1"/>
</dbReference>
<dbReference type="Pfam" id="PF02706">
    <property type="entry name" value="Wzz"/>
    <property type="match status" value="1"/>
</dbReference>
<dbReference type="PANTHER" id="PTHR32309">
    <property type="entry name" value="TYROSINE-PROTEIN KINASE"/>
    <property type="match status" value="1"/>
</dbReference>
<comment type="subcellular location">
    <subcellularLocation>
        <location evidence="1">Cell membrane</location>
        <topology evidence="1">Multi-pass membrane protein</topology>
    </subcellularLocation>
</comment>
<dbReference type="EMBL" id="JAKGTI010000001">
    <property type="protein sequence ID" value="MCF4098218.1"/>
    <property type="molecule type" value="Genomic_DNA"/>
</dbReference>
<evidence type="ECO:0000313" key="9">
    <source>
        <dbReference type="Proteomes" id="UP001201217"/>
    </source>
</evidence>
<proteinExistence type="predicted"/>
<reference evidence="8 9" key="1">
    <citation type="submission" date="2022-01" db="EMBL/GenBank/DDBJ databases">
        <title>Maritalea mediterranea sp. nov., isolated from marine plastic residues from the Malva-rosa beach (Valencia, Spain).</title>
        <authorList>
            <person name="Vidal-Verdu A."/>
            <person name="Molina-Menor E."/>
            <person name="Pascual J."/>
            <person name="Pereto J."/>
            <person name="Porcar M."/>
        </authorList>
    </citation>
    <scope>NUCLEOTIDE SEQUENCE [LARGE SCALE GENOMIC DNA]</scope>
    <source>
        <strain evidence="8 9">P4.10X</strain>
    </source>
</reference>
<gene>
    <name evidence="8" type="ORF">L1I42_06900</name>
</gene>
<feature type="transmembrane region" description="Helical" evidence="6">
    <location>
        <begin position="29"/>
        <end position="48"/>
    </location>
</feature>
<dbReference type="Gene3D" id="3.30.1890.10">
    <property type="entry name" value="FepE-like"/>
    <property type="match status" value="1"/>
</dbReference>
<dbReference type="SUPFAM" id="SSF160355">
    <property type="entry name" value="Bacterial polysaccharide co-polymerase-like"/>
    <property type="match status" value="1"/>
</dbReference>
<organism evidence="8 9">
    <name type="scientific">Maritalea mediterranea</name>
    <dbReference type="NCBI Taxonomy" id="2909667"/>
    <lineage>
        <taxon>Bacteria</taxon>
        <taxon>Pseudomonadati</taxon>
        <taxon>Pseudomonadota</taxon>
        <taxon>Alphaproteobacteria</taxon>
        <taxon>Hyphomicrobiales</taxon>
        <taxon>Devosiaceae</taxon>
        <taxon>Maritalea</taxon>
    </lineage>
</organism>
<dbReference type="PANTHER" id="PTHR32309:SF13">
    <property type="entry name" value="FERRIC ENTEROBACTIN TRANSPORT PROTEIN FEPE"/>
    <property type="match status" value="1"/>
</dbReference>
<keyword evidence="4 6" id="KW-1133">Transmembrane helix</keyword>